<feature type="transmembrane region" description="Helical" evidence="6">
    <location>
        <begin position="94"/>
        <end position="114"/>
    </location>
</feature>
<evidence type="ECO:0000313" key="8">
    <source>
        <dbReference type="EMBL" id="MBL0419594.1"/>
    </source>
</evidence>
<dbReference type="Gene3D" id="1.20.81.30">
    <property type="entry name" value="Type II secretion system (T2SS), domain F"/>
    <property type="match status" value="1"/>
</dbReference>
<dbReference type="GO" id="GO:0005886">
    <property type="term" value="C:plasma membrane"/>
    <property type="evidence" value="ECO:0007669"/>
    <property type="project" value="UniProtKB-SubCell"/>
</dbReference>
<evidence type="ECO:0000256" key="3">
    <source>
        <dbReference type="ARBA" id="ARBA00022692"/>
    </source>
</evidence>
<dbReference type="Proteomes" id="UP000613011">
    <property type="component" value="Unassembled WGS sequence"/>
</dbReference>
<evidence type="ECO:0000256" key="4">
    <source>
        <dbReference type="ARBA" id="ARBA00022989"/>
    </source>
</evidence>
<sequence>MQIFGVNQFLVFLVLAFVTVLLLLEGLYLLWLGWRGPEAMRMKRRLGTFTTAATPLSVLRQRLGRDDSTLGRVLDKVPGRNGLEHMVMQSGLEWPVSGVIVGCIALGLFAFAGLLDVHFLTTWMVLLLAVAIGLLPIGYVAMQRNRRMARLGRQLPDALDLITRALRAGHAFTAGLKMAGDEMPQPIAGELKAVHEEISFGVSLQQALTHLCERVPLTDVRYFTVAVLIQRESGGNLTEILTDLSALIRQRAKLIARVRVLSSEGRLSAWILGLMPFALGGVMTLLNYDFMSLLWTDPIGVTLIRVMLALMVMGAFLLAKISKIRV</sequence>
<keyword evidence="4 6" id="KW-1133">Transmembrane helix</keyword>
<feature type="transmembrane region" description="Helical" evidence="6">
    <location>
        <begin position="120"/>
        <end position="141"/>
    </location>
</feature>
<dbReference type="PANTHER" id="PTHR35007">
    <property type="entry name" value="INTEGRAL MEMBRANE PROTEIN-RELATED"/>
    <property type="match status" value="1"/>
</dbReference>
<feature type="transmembrane region" description="Helical" evidence="6">
    <location>
        <begin position="12"/>
        <end position="34"/>
    </location>
</feature>
<reference evidence="8" key="1">
    <citation type="submission" date="2021-01" db="EMBL/GenBank/DDBJ databases">
        <title>Ramlibacter sp. strain AW1 16S ribosomal RNA gene Genome sequencing and assembly.</title>
        <authorList>
            <person name="Kang M."/>
        </authorList>
    </citation>
    <scope>NUCLEOTIDE SEQUENCE</scope>
    <source>
        <strain evidence="8">AW1</strain>
    </source>
</reference>
<dbReference type="InterPro" id="IPR042094">
    <property type="entry name" value="T2SS_GspF_sf"/>
</dbReference>
<accession>A0A936ZS29</accession>
<dbReference type="RefSeq" id="WP_201682609.1">
    <property type="nucleotide sequence ID" value="NZ_JAEQNA010000001.1"/>
</dbReference>
<proteinExistence type="predicted"/>
<name>A0A936ZS29_9BURK</name>
<dbReference type="AlphaFoldDB" id="A0A936ZS29"/>
<dbReference type="EMBL" id="JAEQNA010000001">
    <property type="protein sequence ID" value="MBL0419594.1"/>
    <property type="molecule type" value="Genomic_DNA"/>
</dbReference>
<comment type="subcellular location">
    <subcellularLocation>
        <location evidence="1">Cell membrane</location>
        <topology evidence="1">Multi-pass membrane protein</topology>
    </subcellularLocation>
</comment>
<feature type="transmembrane region" description="Helical" evidence="6">
    <location>
        <begin position="267"/>
        <end position="286"/>
    </location>
</feature>
<evidence type="ECO:0000256" key="6">
    <source>
        <dbReference type="SAM" id="Phobius"/>
    </source>
</evidence>
<keyword evidence="3 6" id="KW-0812">Transmembrane</keyword>
<evidence type="ECO:0000256" key="1">
    <source>
        <dbReference type="ARBA" id="ARBA00004651"/>
    </source>
</evidence>
<dbReference type="PANTHER" id="PTHR35007:SF1">
    <property type="entry name" value="PILUS ASSEMBLY PROTEIN"/>
    <property type="match status" value="1"/>
</dbReference>
<evidence type="ECO:0000259" key="7">
    <source>
        <dbReference type="Pfam" id="PF00482"/>
    </source>
</evidence>
<evidence type="ECO:0000313" key="9">
    <source>
        <dbReference type="Proteomes" id="UP000613011"/>
    </source>
</evidence>
<organism evidence="8 9">
    <name type="scientific">Ramlibacter aurantiacus</name>
    <dbReference type="NCBI Taxonomy" id="2801330"/>
    <lineage>
        <taxon>Bacteria</taxon>
        <taxon>Pseudomonadati</taxon>
        <taxon>Pseudomonadota</taxon>
        <taxon>Betaproteobacteria</taxon>
        <taxon>Burkholderiales</taxon>
        <taxon>Comamonadaceae</taxon>
        <taxon>Ramlibacter</taxon>
    </lineage>
</organism>
<dbReference type="Pfam" id="PF00482">
    <property type="entry name" value="T2SSF"/>
    <property type="match status" value="1"/>
</dbReference>
<keyword evidence="5 6" id="KW-0472">Membrane</keyword>
<feature type="transmembrane region" description="Helical" evidence="6">
    <location>
        <begin position="298"/>
        <end position="319"/>
    </location>
</feature>
<evidence type="ECO:0000256" key="2">
    <source>
        <dbReference type="ARBA" id="ARBA00022475"/>
    </source>
</evidence>
<evidence type="ECO:0000256" key="5">
    <source>
        <dbReference type="ARBA" id="ARBA00023136"/>
    </source>
</evidence>
<feature type="domain" description="Type II secretion system protein GspF" evidence="7">
    <location>
        <begin position="159"/>
        <end position="284"/>
    </location>
</feature>
<comment type="caution">
    <text evidence="8">The sequence shown here is derived from an EMBL/GenBank/DDBJ whole genome shotgun (WGS) entry which is preliminary data.</text>
</comment>
<keyword evidence="9" id="KW-1185">Reference proteome</keyword>
<dbReference type="InterPro" id="IPR018076">
    <property type="entry name" value="T2SS_GspF_dom"/>
</dbReference>
<keyword evidence="2" id="KW-1003">Cell membrane</keyword>
<gene>
    <name evidence="8" type="ORF">JI739_04445</name>
</gene>
<protein>
    <submittedName>
        <fullName evidence="8">Type II secretion system F family protein</fullName>
    </submittedName>
</protein>